<reference evidence="1" key="1">
    <citation type="submission" date="2021-01" db="EMBL/GenBank/DDBJ databases">
        <title>Adiantum capillus-veneris genome.</title>
        <authorList>
            <person name="Fang Y."/>
            <person name="Liao Q."/>
        </authorList>
    </citation>
    <scope>NUCLEOTIDE SEQUENCE</scope>
    <source>
        <strain evidence="1">H3</strain>
        <tissue evidence="1">Leaf</tissue>
    </source>
</reference>
<dbReference type="InterPro" id="IPR008586">
    <property type="entry name" value="DUF868_pln"/>
</dbReference>
<name>A0A9D4V8I5_ADICA</name>
<sequence>MPDVLPSCFGDHGSKTGTAGIRSVQNMVTCLYQTKVFEECRLISITWCKSLMGNGLSVNVDHPSPHLTCNIDMKPWLFWKKQGSKSLDLGGRKVDVIWDLSAAKFGGSPEPQACFYLIVACKQEVLLLLGDMQQEAVKRLQGKAVLSEAILLSRKEHMFGKQVYTTRAQFFENGLTHDIVIECHTGNEREPRLSVRVDKRLVVQVKRLMWKFRGNQTILIDGLPIEVFWDVHNWLFSSSDGHAVFMFQACIADEKPWLQERVPALQFLNGPVAAVLQVSLICKADVH</sequence>
<dbReference type="AlphaFoldDB" id="A0A9D4V8I5"/>
<dbReference type="PANTHER" id="PTHR31972:SF74">
    <property type="entry name" value="EXPRESSED PROTEIN"/>
    <property type="match status" value="1"/>
</dbReference>
<dbReference type="EMBL" id="JABFUD020000003">
    <property type="protein sequence ID" value="KAI5081779.1"/>
    <property type="molecule type" value="Genomic_DNA"/>
</dbReference>
<evidence type="ECO:0000313" key="1">
    <source>
        <dbReference type="EMBL" id="KAI5081779.1"/>
    </source>
</evidence>
<evidence type="ECO:0000313" key="2">
    <source>
        <dbReference type="Proteomes" id="UP000886520"/>
    </source>
</evidence>
<dbReference type="PANTHER" id="PTHR31972">
    <property type="entry name" value="EXPRESSED PROTEIN"/>
    <property type="match status" value="1"/>
</dbReference>
<organism evidence="1 2">
    <name type="scientific">Adiantum capillus-veneris</name>
    <name type="common">Maidenhair fern</name>
    <dbReference type="NCBI Taxonomy" id="13818"/>
    <lineage>
        <taxon>Eukaryota</taxon>
        <taxon>Viridiplantae</taxon>
        <taxon>Streptophyta</taxon>
        <taxon>Embryophyta</taxon>
        <taxon>Tracheophyta</taxon>
        <taxon>Polypodiopsida</taxon>
        <taxon>Polypodiidae</taxon>
        <taxon>Polypodiales</taxon>
        <taxon>Pteridineae</taxon>
        <taxon>Pteridaceae</taxon>
        <taxon>Vittarioideae</taxon>
        <taxon>Adiantum</taxon>
    </lineage>
</organism>
<keyword evidence="2" id="KW-1185">Reference proteome</keyword>
<dbReference type="Proteomes" id="UP000886520">
    <property type="component" value="Chromosome 2"/>
</dbReference>
<accession>A0A9D4V8I5</accession>
<protein>
    <submittedName>
        <fullName evidence="1">Uncharacterized protein</fullName>
    </submittedName>
</protein>
<gene>
    <name evidence="1" type="ORF">GOP47_0001522</name>
</gene>
<proteinExistence type="predicted"/>
<dbReference type="Pfam" id="PF05910">
    <property type="entry name" value="DUF868"/>
    <property type="match status" value="1"/>
</dbReference>
<comment type="caution">
    <text evidence="1">The sequence shown here is derived from an EMBL/GenBank/DDBJ whole genome shotgun (WGS) entry which is preliminary data.</text>
</comment>
<dbReference type="OrthoDB" id="1896898at2759"/>